<protein>
    <submittedName>
        <fullName evidence="2">Uncharacterized protein</fullName>
    </submittedName>
</protein>
<gene>
    <name evidence="2" type="ORF">PHYBLDRAFT_162676</name>
</gene>
<dbReference type="InParanoid" id="A0A162Q1P5"/>
<dbReference type="GeneID" id="28995585"/>
<sequence length="168" mass="19553">MFCIRCRKQSMKDKITGFDLAQRPHCEFASSRARWQVGQLGRHSGHSQPGERSLPHPQTARVSEGGIESEENTLDSVVFVLGALFRPVDRRCNPNTRAEERNKDTTTSFNVRIFGTFGTFDEKKGNKNNKSLWTKKLKDVKEVRVFCAKFFWFYYLEYLLVAEQFYNI</sequence>
<accession>A0A162Q1P5</accession>
<name>A0A162Q1P5_PHYB8</name>
<evidence type="ECO:0000313" key="2">
    <source>
        <dbReference type="EMBL" id="OAD79617.1"/>
    </source>
</evidence>
<dbReference type="EMBL" id="KV440972">
    <property type="protein sequence ID" value="OAD79617.1"/>
    <property type="molecule type" value="Genomic_DNA"/>
</dbReference>
<keyword evidence="3" id="KW-1185">Reference proteome</keyword>
<feature type="region of interest" description="Disordered" evidence="1">
    <location>
        <begin position="39"/>
        <end position="67"/>
    </location>
</feature>
<dbReference type="Proteomes" id="UP000077315">
    <property type="component" value="Unassembled WGS sequence"/>
</dbReference>
<dbReference type="RefSeq" id="XP_018297657.1">
    <property type="nucleotide sequence ID" value="XM_018434679.1"/>
</dbReference>
<dbReference type="VEuPathDB" id="FungiDB:PHYBLDRAFT_162676"/>
<reference evidence="3" key="1">
    <citation type="submission" date="2015-06" db="EMBL/GenBank/DDBJ databases">
        <title>Expansion of signal transduction pathways in fungi by whole-genome duplication.</title>
        <authorList>
            <consortium name="DOE Joint Genome Institute"/>
            <person name="Corrochano L.M."/>
            <person name="Kuo A."/>
            <person name="Marcet-Houben M."/>
            <person name="Polaino S."/>
            <person name="Salamov A."/>
            <person name="Villalobos J.M."/>
            <person name="Alvarez M.I."/>
            <person name="Avalos J."/>
            <person name="Benito E.P."/>
            <person name="Benoit I."/>
            <person name="Burger G."/>
            <person name="Camino L.P."/>
            <person name="Canovas D."/>
            <person name="Cerda-Olmedo E."/>
            <person name="Cheng J.-F."/>
            <person name="Dominguez A."/>
            <person name="Elias M."/>
            <person name="Eslava A.P."/>
            <person name="Glaser F."/>
            <person name="Grimwood J."/>
            <person name="Gutierrez G."/>
            <person name="Heitman J."/>
            <person name="Henrissat B."/>
            <person name="Iturriaga E.A."/>
            <person name="Lang B.F."/>
            <person name="Lavin J.L."/>
            <person name="Lee S."/>
            <person name="Li W."/>
            <person name="Lindquist E."/>
            <person name="Lopez-Garcia S."/>
            <person name="Luque E.M."/>
            <person name="Marcos A.T."/>
            <person name="Martin J."/>
            <person name="McCluskey K."/>
            <person name="Medina H.R."/>
            <person name="Miralles-Duran A."/>
            <person name="Miyazaki A."/>
            <person name="Munoz-Torres E."/>
            <person name="Oguiza J.A."/>
            <person name="Ohm R."/>
            <person name="Olmedo M."/>
            <person name="Orejas M."/>
            <person name="Ortiz-Castellanos L."/>
            <person name="Pisabarro A.G."/>
            <person name="Rodriguez-Romero J."/>
            <person name="Ruiz-Herrera J."/>
            <person name="Ruiz-Vazquez R."/>
            <person name="Sanz C."/>
            <person name="Schackwitz W."/>
            <person name="Schmutz J."/>
            <person name="Shahriari M."/>
            <person name="Shelest E."/>
            <person name="Silva-Franco F."/>
            <person name="Soanes D."/>
            <person name="Syed K."/>
            <person name="Tagua V.G."/>
            <person name="Talbot N.J."/>
            <person name="Thon M."/>
            <person name="De vries R.P."/>
            <person name="Wiebenga A."/>
            <person name="Yadav J.S."/>
            <person name="Braun E.L."/>
            <person name="Baker S."/>
            <person name="Garre V."/>
            <person name="Horwitz B."/>
            <person name="Torres-Martinez S."/>
            <person name="Idnurm A."/>
            <person name="Herrera-Estrella A."/>
            <person name="Gabaldon T."/>
            <person name="Grigoriev I.V."/>
        </authorList>
    </citation>
    <scope>NUCLEOTIDE SEQUENCE [LARGE SCALE GENOMIC DNA]</scope>
    <source>
        <strain evidence="3">NRRL 1555(-)</strain>
    </source>
</reference>
<proteinExistence type="predicted"/>
<organism evidence="2 3">
    <name type="scientific">Phycomyces blakesleeanus (strain ATCC 8743b / DSM 1359 / FGSC 10004 / NBRC 33097 / NRRL 1555)</name>
    <dbReference type="NCBI Taxonomy" id="763407"/>
    <lineage>
        <taxon>Eukaryota</taxon>
        <taxon>Fungi</taxon>
        <taxon>Fungi incertae sedis</taxon>
        <taxon>Mucoromycota</taxon>
        <taxon>Mucoromycotina</taxon>
        <taxon>Mucoromycetes</taxon>
        <taxon>Mucorales</taxon>
        <taxon>Phycomycetaceae</taxon>
        <taxon>Phycomyces</taxon>
    </lineage>
</organism>
<evidence type="ECO:0000256" key="1">
    <source>
        <dbReference type="SAM" id="MobiDB-lite"/>
    </source>
</evidence>
<dbReference type="AlphaFoldDB" id="A0A162Q1P5"/>
<evidence type="ECO:0000313" key="3">
    <source>
        <dbReference type="Proteomes" id="UP000077315"/>
    </source>
</evidence>